<dbReference type="EMBL" id="CAJOAZ010019796">
    <property type="protein sequence ID" value="CAF4340078.1"/>
    <property type="molecule type" value="Genomic_DNA"/>
</dbReference>
<evidence type="ECO:0000313" key="3">
    <source>
        <dbReference type="Proteomes" id="UP000663844"/>
    </source>
</evidence>
<dbReference type="InterPro" id="IPR043729">
    <property type="entry name" value="DUF5672"/>
</dbReference>
<dbReference type="Pfam" id="PF18922">
    <property type="entry name" value="DUF5672"/>
    <property type="match status" value="1"/>
</dbReference>
<sequence length="142" mass="16624">MNTNYNQSKTNTLLTDEKFWKQIPDEKILLFQIDSIMCSNSTHKITDYLQYDFIGAPWNLIWYPFNKTYLVGNGGFLLRSRSKILALLQLIQYDSFPPEDVWYAQNLHRVNASIAPVHIAKTFAVESVFYERPVGVHRFTWG</sequence>
<feature type="non-terminal residue" evidence="2">
    <location>
        <position position="142"/>
    </location>
</feature>
<evidence type="ECO:0000259" key="1">
    <source>
        <dbReference type="Pfam" id="PF18922"/>
    </source>
</evidence>
<feature type="domain" description="DUF5672" evidence="1">
    <location>
        <begin position="6"/>
        <end position="137"/>
    </location>
</feature>
<dbReference type="Proteomes" id="UP000663844">
    <property type="component" value="Unassembled WGS sequence"/>
</dbReference>
<proteinExistence type="predicted"/>
<reference evidence="2" key="1">
    <citation type="submission" date="2021-02" db="EMBL/GenBank/DDBJ databases">
        <authorList>
            <person name="Nowell W R."/>
        </authorList>
    </citation>
    <scope>NUCLEOTIDE SEQUENCE</scope>
</reference>
<comment type="caution">
    <text evidence="2">The sequence shown here is derived from an EMBL/GenBank/DDBJ whole genome shotgun (WGS) entry which is preliminary data.</text>
</comment>
<organism evidence="2 3">
    <name type="scientific">Adineta steineri</name>
    <dbReference type="NCBI Taxonomy" id="433720"/>
    <lineage>
        <taxon>Eukaryota</taxon>
        <taxon>Metazoa</taxon>
        <taxon>Spiralia</taxon>
        <taxon>Gnathifera</taxon>
        <taxon>Rotifera</taxon>
        <taxon>Eurotatoria</taxon>
        <taxon>Bdelloidea</taxon>
        <taxon>Adinetida</taxon>
        <taxon>Adinetidae</taxon>
        <taxon>Adineta</taxon>
    </lineage>
</organism>
<gene>
    <name evidence="2" type="ORF">OXD698_LOCUS48182</name>
</gene>
<dbReference type="AlphaFoldDB" id="A0A820KGT5"/>
<protein>
    <recommendedName>
        <fullName evidence="1">DUF5672 domain-containing protein</fullName>
    </recommendedName>
</protein>
<accession>A0A820KGT5</accession>
<evidence type="ECO:0000313" key="2">
    <source>
        <dbReference type="EMBL" id="CAF4340078.1"/>
    </source>
</evidence>
<name>A0A820KGT5_9BILA</name>